<keyword evidence="2" id="KW-1185">Reference proteome</keyword>
<gene>
    <name evidence="1" type="ORF">F5148DRAFT_1205043</name>
</gene>
<dbReference type="EMBL" id="JAGFNK010000125">
    <property type="protein sequence ID" value="KAI9507443.1"/>
    <property type="molecule type" value="Genomic_DNA"/>
</dbReference>
<protein>
    <submittedName>
        <fullName evidence="1">Uncharacterized protein</fullName>
    </submittedName>
</protein>
<sequence length="3035" mass="338161">MTIFTKLSKSPISPSVLYIHVVLSSLSFHYFHYLTYSVFSKLYRSAKLRDVLRAAAQVFKKQPMSASAKTFRSRSRRAQSIDIETPVGPDSAKREYAIERRLLETPALELSYYIDVVGVVPAEQHAVHCEEFDIGNGDTYGPWADRQRAELQRVFFPPTYHEAEQTQRLRPNENRVWTAMRILLELRGGATLHIPFREASKNWQWDGYVNVPRSRTREAASLSVKASDDSTIHYLMPIVADSEGYHPCLSVHLNGVTVSSSLNDIRLLTAKSCEISGEMPSPLKWDASRQWMFTVSLSQPIFYLLRDHINMFTDLGKDWSSGPPSDYLTWAPMHYVVNLDFNDYEINTYVNDHNIIDKPLVQEENALLTLRGPSLHSENIISSDKFRPAWTSFPFSITAPNIVLSLTLPKWSTHRLQTVEPITKLMTIGLFHLEGSYLYYADVRDENVDQLRLKFILDDTIFKCLAWSIRHFMIFQQNYFGNFTHFSTLQEYLQKRSQGQIGDPIDLKYRPGMSNQIQVELQLSINRSLTVLPVGLPGYEMYCPLPGQSPEDVQLGRCIVLSVSESDVQLRSHNLGFELNLNIGTIYGDVETDYTERSIFTRPLWSPSSEVFSIEGVDILADRLFGPQPLAAAYVCFWEVNFGSVKGVLSASLGQTLQSALDAFNTNYKDPMNAPASEFALPLAPDLTFLKVGFASIDLTWTATPVSVYCCLPQGFQMASNDMAGNYYRKVTSLSAPKIIVRFLHSFGKKNDWIEAGEVVLDAALDNYFSPSGWQASALSQASFLAQQDGPTGRLRKLKIGLGKRGRWVPSRSLYASILRMPRPYHVLPSATTNHAPPAEDTLEENEPELTKPMPFFQRNVYSDSDDEGSNTVMDRDARLANSRPTSTLPLPQADNESMSDGDESDDMDLTDGTSLGSNASEWNEGASVAFEDSLAYRYATVSRHYGLPLGKPSSWGRNPVFTLRDRRPFSTPAVRLNFTSDANEYCPYKRWKADITEGRSSTSTIRAWCRSIEIWITPLLPSVLLHLLEANSRAERSLEQRIDSLATSHIQDLLREKGAVKDSILDIQISSIRAQVVQLVQKPNNLHDSFLHASGVTHDQLEHNVAVLDLQLFDLGLKAQSHKEEHHSRQSFATSINHSALLLDLHDVHGPTNRSGVHTVMKVSLSELASALVHKRADFIWRTLTVVLEMDAAYYIAEVASTHTEPIAQFVSSYRRLKSRLVSESRARIHKALQWSKKLPMVDLLSTIQPSYLIQTGRPHEIRVHAASKILLYIRSCLRLLTIEDRETICHPTGVEGSVVTREEVIALLRGQLIGLAVDTDAASLANLGLITRVFGIPDPSEATRPHEQTVQMAVIKLQTTKVDVLHPKHGTPSEISLDMVDITVAIKKSEHLVGSSKSPKDATSTRDKHHPVIQHVAISVALDNLEVLMLPHVLSFAQSLVRLHKRSKDTSPNSTSVPPSFLSRDPSKTILLVDATLSLQLLRFHVAAEKLIIAYIVSRLGFVSSVYFRPSLTPQGHPDLFSNSSLFFDSVALQAHSSSDKGSSVPQDMLAEIWLTETGLNCALRHEVALSPTVRATLAVSCLHLSVPRSAIRLSKFIEEWRADYLPSFERTIRALVSELRQEPSIPSTSTGVMNLVPAMHLQLSIGSCGAFFHVFPGTWLSWELIDTISYLKIGAGNSRQLSAPYGLRFSSQSISIVSPPKGKRPRSTLEKGGLKVDLPMMTVTGTYENYGVHVQVSAGFFSISVKPSYWDTLLSVQQKFGNDISDLLHVLADARSKRSPSQGLPKSQSFSSRLSLQSGAFRAKGFRIGLEGHSSMVLFECQDVSGGLIDGETKGKRKLWQLNVIGLGLSLAPKSYAAMMSESGGFDGSHRSAFVKIDSKVEVDHRTVQKFLRIKVFKTHAIMQPSSIGEIGDFIDHLQAEVLDRKDERVRELAAFKKKTQSILKTFEVNDQKSTPPGAMLQFKDYAVVLSISNLGVAFPLALDSSVELPLGRLHQHPILSAFLFSVKAIEFEDKNMGDSQFVMKEFSFQFVDRFRQSVPGDFSWDGHKTRNRLIYPDMTAQVRSERSAKSLQIRVGANISGFILDLEPSIADHVASLVDVYRRGKERVDRIAVNVPRNSAVQGFRRVVSESNEEIQTASSILLSMVFFSGQVRMHSSSLRTSSLFDTEGHTLPPSVIECFNLPMLSVWGEYRATPPSRRLHRDQNTEYSSLVLKSTIHSSENTLRPSLLPFITELVNHIERRMRKSSSRNSSFSNRGAISTAPLEFNAPNNSPSASSMHITFALRIDQSKLQLTCQPDVNVIAGVYWDSGGFLLNVSRAGRRISFIGNVGGLTIGLKHGFLSEDCVRLDARNLAFSTTFTGADKSSGIDVSSMSVVADTEVSGGLRFSRFQDVLCFKAVWLDRIPVLSATPSSELADNPFKSKTLPTPGAISTKSDFTTAVLVRFRRIGLNVDLGQSISSVRMDMLDVTLQSKIEEMCTELSVSIGDLTMSATGNISGNARIPDFSFNTMRRKALLLDSLDRVGEPRMLDMSMKSGNLEMTLESDYQKILYLWSGPLSVTVWDDWTQMSSQVAVLDRLLRLSFAVSGTELVAVGSVGTIPKLFSYGSRFQANLQAQRDGAARESKAFRIAQSPKPDNPLSAFANAMLQSARTRLREKEGSLSYVVQQRMQFLLGSLKLAVFPRTMEDNEMASFSASELRADLDLIVESNDLPAKRKLLLAFAGMSASRIGPLNHGMVPDDVRTDVRKWLDTLRKGMPISIIFELPPMDMDMESEEINGILEYNFESKFASKPTARREDIFITLNVALYSWLTLLRKNLAREMSQAQGSFDRRQITGLTTATPSGVSTPARRRTITESSTLDIISPATIPQSDRRSSAQPRGLTRSDAAIERRHRPTFSMASMPNRSDTLGPPIELVMTSRGSTMPSLEIPITGSSPTNAQPPPSPIAPAPSGHPPSLVYQPRRRHIERLQMRQLGEATPDVMHPFFTKKAGFNLEDALPQYVHEYATMPIEEITRALLKLYSRQLSRSAPQ</sequence>
<evidence type="ECO:0000313" key="2">
    <source>
        <dbReference type="Proteomes" id="UP001207468"/>
    </source>
</evidence>
<name>A0ACC0U757_9AGAM</name>
<accession>A0ACC0U757</accession>
<evidence type="ECO:0000313" key="1">
    <source>
        <dbReference type="EMBL" id="KAI9507443.1"/>
    </source>
</evidence>
<reference evidence="1" key="1">
    <citation type="submission" date="2021-03" db="EMBL/GenBank/DDBJ databases">
        <title>Evolutionary priming and transition to the ectomycorrhizal habit in an iconic lineage of mushroom-forming fungi: is preadaptation a requirement?</title>
        <authorList>
            <consortium name="DOE Joint Genome Institute"/>
            <person name="Looney B.P."/>
            <person name="Miyauchi S."/>
            <person name="Morin E."/>
            <person name="Drula E."/>
            <person name="Courty P.E."/>
            <person name="Chicoki N."/>
            <person name="Fauchery L."/>
            <person name="Kohler A."/>
            <person name="Kuo A."/>
            <person name="LaButti K."/>
            <person name="Pangilinan J."/>
            <person name="Lipzen A."/>
            <person name="Riley R."/>
            <person name="Andreopoulos W."/>
            <person name="He G."/>
            <person name="Johnson J."/>
            <person name="Barry K.W."/>
            <person name="Grigoriev I.V."/>
            <person name="Nagy L."/>
            <person name="Hibbett D."/>
            <person name="Henrissat B."/>
            <person name="Matheny P.B."/>
            <person name="Labbe J."/>
            <person name="Martin A.F."/>
        </authorList>
    </citation>
    <scope>NUCLEOTIDE SEQUENCE</scope>
    <source>
        <strain evidence="1">BPL698</strain>
    </source>
</reference>
<comment type="caution">
    <text evidence="1">The sequence shown here is derived from an EMBL/GenBank/DDBJ whole genome shotgun (WGS) entry which is preliminary data.</text>
</comment>
<organism evidence="1 2">
    <name type="scientific">Russula earlei</name>
    <dbReference type="NCBI Taxonomy" id="71964"/>
    <lineage>
        <taxon>Eukaryota</taxon>
        <taxon>Fungi</taxon>
        <taxon>Dikarya</taxon>
        <taxon>Basidiomycota</taxon>
        <taxon>Agaricomycotina</taxon>
        <taxon>Agaricomycetes</taxon>
        <taxon>Russulales</taxon>
        <taxon>Russulaceae</taxon>
        <taxon>Russula</taxon>
    </lineage>
</organism>
<dbReference type="Proteomes" id="UP001207468">
    <property type="component" value="Unassembled WGS sequence"/>
</dbReference>
<proteinExistence type="predicted"/>